<dbReference type="Proteomes" id="UP000236569">
    <property type="component" value="Unassembled WGS sequence"/>
</dbReference>
<evidence type="ECO:0000313" key="4">
    <source>
        <dbReference type="Proteomes" id="UP000236569"/>
    </source>
</evidence>
<sequence length="1131" mass="126828">MRERPDLWTKHERIQWGCTLMRLLGEDSLEHLHVLLSGLRSVERSAQAAPFERAVQSARVILGDLLTKNAVQNAVYDFISEAEHRSFVIDPKTLKFTAEYSLDPNVLAAEEILMKGLGRREHGLQLANPNVDLTVELDKDTRVPIRLRGLTFPPIEQHDLRRRPRGPIQVRWAELRALAEELDAEDAREHRPSQFWVTRVGLIRLQQTTGQGLADTDVLNLHELKHLIGLPGAGKSTLIALLCILLARQKRRVAVFFTSIEVSREYLETLRRYEGVRVALLMGRSGQTHRRHSNRMAELIAGQGEGGFARTREGAELFAGSCPLPAFADQWPAKWQLGDAPCESLYEQGSEERKLCPAWSLCGRVKNQRELVHADVWLGHILSADTNVPAHTSEERLRYFELIADTFDLVIFDECDETQKVLDGHGALTLELTGNDQSVHIRIQNMTGLLAANRVKVSDGLLRYILQANEFERHMLRFVSEVRTLFANKRTHRLGVEYADKLLTASFLIREALLAAGSFDDFDHAAFSAISDFWERAMYRAFFSRSENETGWPKAEKYAPALGLDVRDANERWLRVNGALKRYLALDHAAAATEIVEEIAGDLAHLFHARSVNDIREQVRLLIAVGFTVASYQRLAKSARPLAQRGEIPDELVFSKASTEMRELVPRSILGTFSAVRYRRAAEIDGFQVDYLVMDSTPRLLMHRLHEVSRANVLLASATSWLEASTEYHVDKKPDYVLSPSSDQVGTVRLYALPKLHPSTKKPLRFSGGGPDREDNLRLMVRALAQPGAGDLSELQSAVASIRTELGKPRKAALVVNSYDQVRLVVEQINDVNPSLGERTRGVLRELPRGTLNYVLKGQVEELGQDPNVDVVVFPIAALGRGINIVFKSDDEDGGKAAVGSVYFLTRPHPAAGDLSLMVSLLAQRTQHLDHNVMAGLSLSEARQVYDVERYKTYKRISNLLARPMSASRLDDRTLRNFAANLLVPILQTIGRGMRKRMPVEVYFVDAAWAPNSAEGRPESERSSVLVLMRDVLEDCLAHADPDQRDVYHALYGVFLNAFRDVVNLRLPGEGERGRGGTNDLFNPSPAGAEDQFDDFDPDRLLETGEFTPDEDEDLFADVLGDTEEEEGDYA</sequence>
<accession>A0A2I9DD91</accession>
<feature type="compositionally biased region" description="Acidic residues" evidence="1">
    <location>
        <begin position="1108"/>
        <end position="1131"/>
    </location>
</feature>
<dbReference type="InterPro" id="IPR055254">
    <property type="entry name" value="pPIWI_RE_Z"/>
</dbReference>
<gene>
    <name evidence="3" type="ORF">DAERI_010060</name>
</gene>
<dbReference type="AlphaFoldDB" id="A0A2I9DD91"/>
<proteinExistence type="predicted"/>
<evidence type="ECO:0000313" key="3">
    <source>
        <dbReference type="EMBL" id="GBF03888.1"/>
    </source>
</evidence>
<dbReference type="Pfam" id="PF18155">
    <property type="entry name" value="pPIWI_RE_Z"/>
    <property type="match status" value="1"/>
</dbReference>
<dbReference type="RefSeq" id="WP_103127497.1">
    <property type="nucleotide sequence ID" value="NZ_BFAG01000001.1"/>
</dbReference>
<organism evidence="3 4">
    <name type="scientific">Deinococcus aerius</name>
    <dbReference type="NCBI Taxonomy" id="200253"/>
    <lineage>
        <taxon>Bacteria</taxon>
        <taxon>Thermotogati</taxon>
        <taxon>Deinococcota</taxon>
        <taxon>Deinococci</taxon>
        <taxon>Deinococcales</taxon>
        <taxon>Deinococcaceae</taxon>
        <taxon>Deinococcus</taxon>
    </lineage>
</organism>
<feature type="domain" description="pPIWI-RE three-gene island" evidence="2">
    <location>
        <begin position="5"/>
        <end position="160"/>
    </location>
</feature>
<dbReference type="EMBL" id="BFAG01000001">
    <property type="protein sequence ID" value="GBF03888.1"/>
    <property type="molecule type" value="Genomic_DNA"/>
</dbReference>
<evidence type="ECO:0000256" key="1">
    <source>
        <dbReference type="SAM" id="MobiDB-lite"/>
    </source>
</evidence>
<feature type="region of interest" description="Disordered" evidence="1">
    <location>
        <begin position="1068"/>
        <end position="1131"/>
    </location>
</feature>
<name>A0A2I9DD91_9DEIO</name>
<evidence type="ECO:0000259" key="2">
    <source>
        <dbReference type="Pfam" id="PF18155"/>
    </source>
</evidence>
<comment type="caution">
    <text evidence="3">The sequence shown here is derived from an EMBL/GenBank/DDBJ whole genome shotgun (WGS) entry which is preliminary data.</text>
</comment>
<reference evidence="4" key="1">
    <citation type="submission" date="2018-01" db="EMBL/GenBank/DDBJ databases">
        <title>Draft Genome Sequence of the Radioresistant Bacterium Deinococcus aerius TR0125, Isolated from the Higher Atmosphere above Japan.</title>
        <authorList>
            <person name="Satoh K."/>
            <person name="Arai H."/>
            <person name="Sanzen T."/>
            <person name="Kawaguchi Y."/>
            <person name="Hayashi H."/>
            <person name="Yokobori S."/>
            <person name="Yamagishi A."/>
            <person name="Oono Y."/>
            <person name="Narumi I."/>
        </authorList>
    </citation>
    <scope>NUCLEOTIDE SEQUENCE [LARGE SCALE GENOMIC DNA]</scope>
    <source>
        <strain evidence="4">TR0125</strain>
    </source>
</reference>
<keyword evidence="4" id="KW-1185">Reference proteome</keyword>
<dbReference type="OrthoDB" id="973800at2"/>
<dbReference type="InterPro" id="IPR027417">
    <property type="entry name" value="P-loop_NTPase"/>
</dbReference>
<dbReference type="SUPFAM" id="SSF52540">
    <property type="entry name" value="P-loop containing nucleoside triphosphate hydrolases"/>
    <property type="match status" value="1"/>
</dbReference>
<protein>
    <recommendedName>
        <fullName evidence="2">pPIWI-RE three-gene island domain-containing protein</fullName>
    </recommendedName>
</protein>